<dbReference type="Pfam" id="PF00171">
    <property type="entry name" value="Aldedh"/>
    <property type="match status" value="1"/>
</dbReference>
<dbReference type="PANTHER" id="PTHR42986">
    <property type="entry name" value="BENZALDEHYDE DEHYDROGENASE YFMT"/>
    <property type="match status" value="1"/>
</dbReference>
<dbReference type="InterPro" id="IPR015590">
    <property type="entry name" value="Aldehyde_DH_dom"/>
</dbReference>
<keyword evidence="4" id="KW-0520">NAD</keyword>
<evidence type="ECO:0000256" key="10">
    <source>
        <dbReference type="RuleBase" id="RU003345"/>
    </source>
</evidence>
<dbReference type="Proteomes" id="UP000535078">
    <property type="component" value="Unassembled WGS sequence"/>
</dbReference>
<evidence type="ECO:0000256" key="3">
    <source>
        <dbReference type="ARBA" id="ARBA00023002"/>
    </source>
</evidence>
<evidence type="ECO:0000256" key="1">
    <source>
        <dbReference type="ARBA" id="ARBA00009986"/>
    </source>
</evidence>
<feature type="active site" evidence="9">
    <location>
        <position position="253"/>
    </location>
</feature>
<keyword evidence="2" id="KW-0058">Aromatic hydrocarbons catabolism</keyword>
<evidence type="ECO:0000313" key="13">
    <source>
        <dbReference type="Proteomes" id="UP000535078"/>
    </source>
</evidence>
<feature type="domain" description="Aldehyde dehydrogenase" evidence="11">
    <location>
        <begin position="24"/>
        <end position="474"/>
    </location>
</feature>
<accession>A0A7X5XQG2</accession>
<dbReference type="PROSITE" id="PS00070">
    <property type="entry name" value="ALDEHYDE_DEHYDR_CYS"/>
    <property type="match status" value="1"/>
</dbReference>
<keyword evidence="13" id="KW-1185">Reference proteome</keyword>
<comment type="pathway">
    <text evidence="5">Aromatic compound metabolism; naphthalene degradation.</text>
</comment>
<evidence type="ECO:0000256" key="5">
    <source>
        <dbReference type="ARBA" id="ARBA00035632"/>
    </source>
</evidence>
<evidence type="ECO:0000256" key="8">
    <source>
        <dbReference type="ARBA" id="ARBA00070319"/>
    </source>
</evidence>
<dbReference type="AlphaFoldDB" id="A0A7X5XQG2"/>
<dbReference type="EMBL" id="JAATIT010000001">
    <property type="protein sequence ID" value="NJB88461.1"/>
    <property type="molecule type" value="Genomic_DNA"/>
</dbReference>
<dbReference type="InterPro" id="IPR016161">
    <property type="entry name" value="Ald_DH/histidinol_DH"/>
</dbReference>
<dbReference type="FunFam" id="3.40.309.10:FF:000010">
    <property type="entry name" value="Gamma-aminobutyraldehyde dehydrogenase"/>
    <property type="match status" value="1"/>
</dbReference>
<dbReference type="RefSeq" id="WP_037557719.1">
    <property type="nucleotide sequence ID" value="NZ_JAATIT010000001.1"/>
</dbReference>
<reference evidence="12 13" key="1">
    <citation type="submission" date="2020-03" db="EMBL/GenBank/DDBJ databases">
        <title>Genomic Encyclopedia of Type Strains, Phase IV (KMG-IV): sequencing the most valuable type-strain genomes for metagenomic binning, comparative biology and taxonomic classification.</title>
        <authorList>
            <person name="Goeker M."/>
        </authorList>
    </citation>
    <scope>NUCLEOTIDE SEQUENCE [LARGE SCALE GENOMIC DNA]</scope>
    <source>
        <strain evidence="12 13">DSM 25229</strain>
    </source>
</reference>
<dbReference type="SUPFAM" id="SSF53720">
    <property type="entry name" value="ALDH-like"/>
    <property type="match status" value="1"/>
</dbReference>
<keyword evidence="3 10" id="KW-0560">Oxidoreductase</keyword>
<comment type="caution">
    <text evidence="12">The sequence shown here is derived from an EMBL/GenBank/DDBJ whole genome shotgun (WGS) entry which is preliminary data.</text>
</comment>
<dbReference type="FunFam" id="3.40.605.10:FF:000007">
    <property type="entry name" value="NAD/NADP-dependent betaine aldehyde dehydrogenase"/>
    <property type="match status" value="1"/>
</dbReference>
<evidence type="ECO:0000256" key="2">
    <source>
        <dbReference type="ARBA" id="ARBA00022797"/>
    </source>
</evidence>
<dbReference type="Gene3D" id="3.40.605.10">
    <property type="entry name" value="Aldehyde Dehydrogenase, Chain A, domain 1"/>
    <property type="match status" value="1"/>
</dbReference>
<dbReference type="InterPro" id="IPR016162">
    <property type="entry name" value="Ald_DH_N"/>
</dbReference>
<evidence type="ECO:0000259" key="11">
    <source>
        <dbReference type="Pfam" id="PF00171"/>
    </source>
</evidence>
<dbReference type="InterPro" id="IPR029510">
    <property type="entry name" value="Ald_DH_CS_GLU"/>
</dbReference>
<evidence type="ECO:0000256" key="9">
    <source>
        <dbReference type="PROSITE-ProRule" id="PRU10007"/>
    </source>
</evidence>
<dbReference type="CDD" id="cd07150">
    <property type="entry name" value="ALDH_VaniDH_like"/>
    <property type="match status" value="1"/>
</dbReference>
<dbReference type="PROSITE" id="PS00687">
    <property type="entry name" value="ALDEHYDE_DEHYDR_GLU"/>
    <property type="match status" value="1"/>
</dbReference>
<dbReference type="EC" id="1.2.1.65" evidence="7"/>
<organism evidence="12 13">
    <name type="scientific">Sphingopyxis italica</name>
    <dbReference type="NCBI Taxonomy" id="1129133"/>
    <lineage>
        <taxon>Bacteria</taxon>
        <taxon>Pseudomonadati</taxon>
        <taxon>Pseudomonadota</taxon>
        <taxon>Alphaproteobacteria</taxon>
        <taxon>Sphingomonadales</taxon>
        <taxon>Sphingomonadaceae</taxon>
        <taxon>Sphingopyxis</taxon>
    </lineage>
</organism>
<comment type="catalytic activity">
    <reaction evidence="6">
        <text>salicylaldehyde + NAD(+) + H2O = salicylate + NADH + 2 H(+)</text>
        <dbReference type="Rhea" id="RHEA:18537"/>
        <dbReference type="ChEBI" id="CHEBI:15377"/>
        <dbReference type="ChEBI" id="CHEBI:15378"/>
        <dbReference type="ChEBI" id="CHEBI:16008"/>
        <dbReference type="ChEBI" id="CHEBI:30762"/>
        <dbReference type="ChEBI" id="CHEBI:57540"/>
        <dbReference type="ChEBI" id="CHEBI:57945"/>
        <dbReference type="EC" id="1.2.1.65"/>
    </reaction>
</comment>
<gene>
    <name evidence="12" type="ORF">GGR90_000613</name>
</gene>
<evidence type="ECO:0000256" key="7">
    <source>
        <dbReference type="ARBA" id="ARBA00066992"/>
    </source>
</evidence>
<proteinExistence type="inferred from homology"/>
<protein>
    <recommendedName>
        <fullName evidence="8">Salicylaldehyde dehydrogenase</fullName>
        <ecNumber evidence="7">1.2.1.65</ecNumber>
    </recommendedName>
</protein>
<name>A0A7X5XQG2_9SPHN</name>
<dbReference type="GO" id="GO:0018485">
    <property type="term" value="F:salicylaldehyde dehydrogenase (NAD+) activity"/>
    <property type="evidence" value="ECO:0007669"/>
    <property type="project" value="UniProtKB-EC"/>
</dbReference>
<evidence type="ECO:0000313" key="12">
    <source>
        <dbReference type="EMBL" id="NJB88461.1"/>
    </source>
</evidence>
<evidence type="ECO:0000256" key="6">
    <source>
        <dbReference type="ARBA" id="ARBA00050596"/>
    </source>
</evidence>
<sequence>MRKDEVRGLDHWIGGSPVAPGDGAYFESLNPIDDSLYSRAAAGTPADVDRAVEAADTAYRRNRDLSAAAREGWMIKASALMERDASQFADTLVDEIGSPIAKAGFETRFATSFLRAAAGVPRRIRGETIPSDAPGRVSMSFREPVGVVAGITPFNVPLIKGIKQSAMALATGNAFVLLPSEAAPRVADQLARLWEEAGVPEGLFNIVYGDGAKIGDALTGHPKVRAITFTGSSRVGRHIARIAAEGFKKYTLELGGKSPLVVCADADIEKAVAAAIFSIFMYQGQVCMGASRIYVERPIFDRFSKAFAAAAAKLSSGDLRDPATMLGPIISGRQRARVRQHIDDARGKGAEILAGGEWTGHVCHATILSGVQPGMEVAAQETFGPVTSLYPFDDLDEALRLANDTEYGLSAAIFTRDIDKALRFAREIESGMVHVNAPTLHDEPHVPFGGSKASGFGREGTEADLEIMTEWKWVSIQTDAAVGGAH</sequence>
<dbReference type="InterPro" id="IPR016160">
    <property type="entry name" value="Ald_DH_CS_CYS"/>
</dbReference>
<dbReference type="InterPro" id="IPR016163">
    <property type="entry name" value="Ald_DH_C"/>
</dbReference>
<comment type="similarity">
    <text evidence="1 10">Belongs to the aldehyde dehydrogenase family.</text>
</comment>
<dbReference type="PANTHER" id="PTHR42986:SF1">
    <property type="entry name" value="BENZALDEHYDE DEHYDROGENASE YFMT"/>
    <property type="match status" value="1"/>
</dbReference>
<evidence type="ECO:0000256" key="4">
    <source>
        <dbReference type="ARBA" id="ARBA00023027"/>
    </source>
</evidence>
<dbReference type="Gene3D" id="3.40.309.10">
    <property type="entry name" value="Aldehyde Dehydrogenase, Chain A, domain 2"/>
    <property type="match status" value="1"/>
</dbReference>